<comment type="similarity">
    <text evidence="7">Belongs to the MIP/aquaporin (TC 1.A.8) family. NIP (TC 1.A.8.12) subfamily.</text>
</comment>
<dbReference type="InterPro" id="IPR034294">
    <property type="entry name" value="Aquaporin_transptr"/>
</dbReference>
<evidence type="ECO:0000256" key="10">
    <source>
        <dbReference type="SAM" id="Phobius"/>
    </source>
</evidence>
<evidence type="ECO:0000256" key="7">
    <source>
        <dbReference type="ARBA" id="ARBA00060753"/>
    </source>
</evidence>
<dbReference type="InterPro" id="IPR023271">
    <property type="entry name" value="Aquaporin-like"/>
</dbReference>
<dbReference type="GO" id="GO:0016020">
    <property type="term" value="C:membrane"/>
    <property type="evidence" value="ECO:0007669"/>
    <property type="project" value="UniProtKB-SubCell"/>
</dbReference>
<keyword evidence="12" id="KW-1185">Reference proteome</keyword>
<dbReference type="OrthoDB" id="3222at2759"/>
<comment type="subcellular location">
    <subcellularLocation>
        <location evidence="1">Membrane</location>
        <topology evidence="1">Multi-pass membrane protein</topology>
    </subcellularLocation>
</comment>
<protein>
    <recommendedName>
        <fullName evidence="13">Aquaporin NIP7-1</fullName>
    </recommendedName>
</protein>
<dbReference type="FunFam" id="1.20.1080.10:FF:000013">
    <property type="entry name" value="Aquaporin NIP2-1"/>
    <property type="match status" value="1"/>
</dbReference>
<dbReference type="PANTHER" id="PTHR45724:SF26">
    <property type="entry name" value="AQUAPORIN NIP7-1-RELATED"/>
    <property type="match status" value="1"/>
</dbReference>
<dbReference type="AlphaFoldDB" id="A0A087H7E4"/>
<feature type="transmembrane region" description="Helical" evidence="10">
    <location>
        <begin position="126"/>
        <end position="145"/>
    </location>
</feature>
<organism evidence="11 12">
    <name type="scientific">Arabis alpina</name>
    <name type="common">Alpine rock-cress</name>
    <dbReference type="NCBI Taxonomy" id="50452"/>
    <lineage>
        <taxon>Eukaryota</taxon>
        <taxon>Viridiplantae</taxon>
        <taxon>Streptophyta</taxon>
        <taxon>Embryophyta</taxon>
        <taxon>Tracheophyta</taxon>
        <taxon>Spermatophyta</taxon>
        <taxon>Magnoliopsida</taxon>
        <taxon>eudicotyledons</taxon>
        <taxon>Gunneridae</taxon>
        <taxon>Pentapetalae</taxon>
        <taxon>rosids</taxon>
        <taxon>malvids</taxon>
        <taxon>Brassicales</taxon>
        <taxon>Brassicaceae</taxon>
        <taxon>Arabideae</taxon>
        <taxon>Arabis</taxon>
    </lineage>
</organism>
<evidence type="ECO:0000256" key="9">
    <source>
        <dbReference type="SAM" id="MobiDB-lite"/>
    </source>
</evidence>
<name>A0A087H7E4_ARAAL</name>
<keyword evidence="4" id="KW-0677">Repeat</keyword>
<dbReference type="PROSITE" id="PS00221">
    <property type="entry name" value="MIP"/>
    <property type="match status" value="1"/>
</dbReference>
<dbReference type="GO" id="GO:0046715">
    <property type="term" value="F:active borate transmembrane transporter activity"/>
    <property type="evidence" value="ECO:0007669"/>
    <property type="project" value="UniProtKB-ARBA"/>
</dbReference>
<reference evidence="12" key="1">
    <citation type="journal article" date="2015" name="Nat. Plants">
        <title>Genome expansion of Arabis alpina linked with retrotransposition and reduced symmetric DNA methylation.</title>
        <authorList>
            <person name="Willing E.M."/>
            <person name="Rawat V."/>
            <person name="Mandakova T."/>
            <person name="Maumus F."/>
            <person name="James G.V."/>
            <person name="Nordstroem K.J."/>
            <person name="Becker C."/>
            <person name="Warthmann N."/>
            <person name="Chica C."/>
            <person name="Szarzynska B."/>
            <person name="Zytnicki M."/>
            <person name="Albani M.C."/>
            <person name="Kiefer C."/>
            <person name="Bergonzi S."/>
            <person name="Castaings L."/>
            <person name="Mateos J.L."/>
            <person name="Berns M.C."/>
            <person name="Bujdoso N."/>
            <person name="Piofczyk T."/>
            <person name="de Lorenzo L."/>
            <person name="Barrero-Sicilia C."/>
            <person name="Mateos I."/>
            <person name="Piednoel M."/>
            <person name="Hagmann J."/>
            <person name="Chen-Min-Tao R."/>
            <person name="Iglesias-Fernandez R."/>
            <person name="Schuster S.C."/>
            <person name="Alonso-Blanco C."/>
            <person name="Roudier F."/>
            <person name="Carbonero P."/>
            <person name="Paz-Ares J."/>
            <person name="Davis S.J."/>
            <person name="Pecinka A."/>
            <person name="Quesneville H."/>
            <person name="Colot V."/>
            <person name="Lysak M.A."/>
            <person name="Weigel D."/>
            <person name="Coupland G."/>
            <person name="Schneeberger K."/>
        </authorList>
    </citation>
    <scope>NUCLEOTIDE SEQUENCE [LARGE SCALE GENOMIC DNA]</scope>
    <source>
        <strain evidence="12">cv. Pajares</strain>
    </source>
</reference>
<evidence type="ECO:0000256" key="5">
    <source>
        <dbReference type="ARBA" id="ARBA00022989"/>
    </source>
</evidence>
<gene>
    <name evidence="11" type="ordered locus">AALP_Aa3g063100</name>
</gene>
<keyword evidence="2 8" id="KW-0813">Transport</keyword>
<dbReference type="Pfam" id="PF00230">
    <property type="entry name" value="MIP"/>
    <property type="match status" value="1"/>
</dbReference>
<evidence type="ECO:0000256" key="6">
    <source>
        <dbReference type="ARBA" id="ARBA00023136"/>
    </source>
</evidence>
<evidence type="ECO:0000313" key="11">
    <source>
        <dbReference type="EMBL" id="KFK38046.1"/>
    </source>
</evidence>
<dbReference type="OMA" id="GAGVECQ"/>
<dbReference type="PRINTS" id="PR00783">
    <property type="entry name" value="MINTRINSICP"/>
</dbReference>
<dbReference type="InterPro" id="IPR022357">
    <property type="entry name" value="MIP_CS"/>
</dbReference>
<dbReference type="eggNOG" id="KOG0223">
    <property type="taxonomic scope" value="Eukaryota"/>
</dbReference>
<evidence type="ECO:0000256" key="8">
    <source>
        <dbReference type="RuleBase" id="RU000477"/>
    </source>
</evidence>
<feature type="transmembrane region" description="Helical" evidence="10">
    <location>
        <begin position="79"/>
        <end position="97"/>
    </location>
</feature>
<accession>A0A087H7E4</accession>
<feature type="transmembrane region" description="Helical" evidence="10">
    <location>
        <begin position="193"/>
        <end position="215"/>
    </location>
</feature>
<feature type="transmembrane region" description="Helical" evidence="10">
    <location>
        <begin position="235"/>
        <end position="256"/>
    </location>
</feature>
<feature type="transmembrane region" description="Helical" evidence="10">
    <location>
        <begin position="157"/>
        <end position="181"/>
    </location>
</feature>
<evidence type="ECO:0000256" key="1">
    <source>
        <dbReference type="ARBA" id="ARBA00004141"/>
    </source>
</evidence>
<dbReference type="GO" id="GO:0180044">
    <property type="term" value="F:borate channel activity"/>
    <property type="evidence" value="ECO:0007669"/>
    <property type="project" value="EnsemblPlants"/>
</dbReference>
<keyword evidence="3 8" id="KW-0812">Transmembrane</keyword>
<keyword evidence="6 10" id="KW-0472">Membrane</keyword>
<evidence type="ECO:0000256" key="3">
    <source>
        <dbReference type="ARBA" id="ARBA00022692"/>
    </source>
</evidence>
<dbReference type="Gene3D" id="1.20.1080.10">
    <property type="entry name" value="Glycerol uptake facilitator protein"/>
    <property type="match status" value="1"/>
</dbReference>
<dbReference type="SUPFAM" id="SSF81338">
    <property type="entry name" value="Aquaporin-like"/>
    <property type="match status" value="1"/>
</dbReference>
<dbReference type="InterPro" id="IPR000425">
    <property type="entry name" value="MIP"/>
</dbReference>
<sequence>MMNVEASSRVVDQEAGSTPSTLRDGDHPSTQRLFRFLPYEINLNPLRIVMAELVGTFILMFSVCGVIASTQLSGGHVGLLEYAATAGLSVVVVVYSIGHISGAHLNPSITIAFAVFGGFPWSQVPLYITAQTLGATAATLVGVSVYGVNADLMATKPAFSCVSAFCVELIATSIVVFLASALHCGPHQNLGNLTGFVIGTVISLGVLITGPISGGSMNPARSLGPAVVAWDFEDLWVYMTAPVIGAIIGVLTYRLISLKTRPCPSPHSPTVSSLLR</sequence>
<dbReference type="Proteomes" id="UP000029120">
    <property type="component" value="Chromosome 3"/>
</dbReference>
<dbReference type="PANTHER" id="PTHR45724">
    <property type="entry name" value="AQUAPORIN NIP2-1"/>
    <property type="match status" value="1"/>
</dbReference>
<keyword evidence="5 10" id="KW-1133">Transmembrane helix</keyword>
<dbReference type="EMBL" id="CM002871">
    <property type="protein sequence ID" value="KFK38046.1"/>
    <property type="molecule type" value="Genomic_DNA"/>
</dbReference>
<evidence type="ECO:0000256" key="2">
    <source>
        <dbReference type="ARBA" id="ARBA00022448"/>
    </source>
</evidence>
<proteinExistence type="inferred from homology"/>
<evidence type="ECO:0000313" key="12">
    <source>
        <dbReference type="Proteomes" id="UP000029120"/>
    </source>
</evidence>
<evidence type="ECO:0008006" key="13">
    <source>
        <dbReference type="Google" id="ProtNLM"/>
    </source>
</evidence>
<feature type="region of interest" description="Disordered" evidence="9">
    <location>
        <begin position="1"/>
        <end position="27"/>
    </location>
</feature>
<dbReference type="Gramene" id="KFK38046">
    <property type="protein sequence ID" value="KFK38046"/>
    <property type="gene ID" value="AALP_AA3G063100"/>
</dbReference>
<evidence type="ECO:0000256" key="4">
    <source>
        <dbReference type="ARBA" id="ARBA00022737"/>
    </source>
</evidence>
<feature type="transmembrane region" description="Helical" evidence="10">
    <location>
        <begin position="46"/>
        <end position="67"/>
    </location>
</feature>